<gene>
    <name evidence="3" type="ORF">NESM_000820800</name>
</gene>
<dbReference type="SMART" id="SM01026">
    <property type="entry name" value="Beach"/>
    <property type="match status" value="1"/>
</dbReference>
<dbReference type="Proteomes" id="UP001430356">
    <property type="component" value="Unassembled WGS sequence"/>
</dbReference>
<feature type="domain" description="BEACH-type PH" evidence="2">
    <location>
        <begin position="155"/>
        <end position="254"/>
    </location>
</feature>
<dbReference type="Gene3D" id="2.130.10.10">
    <property type="entry name" value="YVTN repeat-like/Quinoprotein amine dehydrogenase"/>
    <property type="match status" value="1"/>
</dbReference>
<dbReference type="PROSITE" id="PS51783">
    <property type="entry name" value="PH_BEACH"/>
    <property type="match status" value="1"/>
</dbReference>
<accession>A0AAW0EW90</accession>
<protein>
    <submittedName>
        <fullName evidence="3">Neutral sphingomyelinase activation associated factor-like protein</fullName>
    </submittedName>
</protein>
<name>A0AAW0EW90_9TRYP</name>
<evidence type="ECO:0000259" key="2">
    <source>
        <dbReference type="PROSITE" id="PS51783"/>
    </source>
</evidence>
<keyword evidence="4" id="KW-1185">Reference proteome</keyword>
<dbReference type="EMBL" id="JAECZO010000160">
    <property type="protein sequence ID" value="KAK7198580.1"/>
    <property type="molecule type" value="Genomic_DNA"/>
</dbReference>
<dbReference type="InterPro" id="IPR011047">
    <property type="entry name" value="Quinoprotein_ADH-like_sf"/>
</dbReference>
<evidence type="ECO:0000259" key="1">
    <source>
        <dbReference type="PROSITE" id="PS50197"/>
    </source>
</evidence>
<dbReference type="InterPro" id="IPR015943">
    <property type="entry name" value="WD40/YVTN_repeat-like_dom_sf"/>
</dbReference>
<comment type="caution">
    <text evidence="3">The sequence shown here is derived from an EMBL/GenBank/DDBJ whole genome shotgun (WGS) entry which is preliminary data.</text>
</comment>
<dbReference type="InterPro" id="IPR050865">
    <property type="entry name" value="BEACH_Domain"/>
</dbReference>
<dbReference type="CDD" id="cd06071">
    <property type="entry name" value="Beach"/>
    <property type="match status" value="1"/>
</dbReference>
<reference evidence="3 4" key="1">
    <citation type="journal article" date="2021" name="MBio">
        <title>A New Model Trypanosomatid, Novymonas esmeraldas: Genomic Perception of Its 'Candidatus Pandoraea novymonadis' Endosymbiont.</title>
        <authorList>
            <person name="Zakharova A."/>
            <person name="Saura A."/>
            <person name="Butenko A."/>
            <person name="Podesvova L."/>
            <person name="Warmusova S."/>
            <person name="Kostygov A.Y."/>
            <person name="Nenarokova A."/>
            <person name="Lukes J."/>
            <person name="Opperdoes F.R."/>
            <person name="Yurchenko V."/>
        </authorList>
    </citation>
    <scope>NUCLEOTIDE SEQUENCE [LARGE SCALE GENOMIC DNA]</scope>
    <source>
        <strain evidence="3 4">E262AT.01</strain>
    </source>
</reference>
<dbReference type="InterPro" id="IPR023362">
    <property type="entry name" value="PH-BEACH_dom"/>
</dbReference>
<sequence>MGTGRRTSSRLTLYWLADKEWFLGEEECTRLTTGWLPLTHSTTAGTLSLASDHLFFDDGGAHILVLPLAAVVDASVHTCETHITVSFTCTAPLQRDVLVPPGGMHTVPGVSRPHPSKAAWVLRLSRAAESAAESLRGLFTRHRVEEIASRREAALQSAAASVCFRARRQVPMREQRGVLCISDSSVTFEPLFPLPPHGVVALHRRECRHTFKRWVVFEAVGLDVYTSDSAEAAPALSLIFENSHERDQATHLLSERLGVAPYRISIHTLVDAWRRGAVSNYEYLLLLNKWSSRCANDVFQYPVLPWVVADYTSARLDLTQPATFRDLRKPIGALSAPRLELLRERAAFLREAEETAYLYSTHYSSAGVVAYYLVRPHPELQLSLQGGILDVPERILESVPKLWRSVTTNSSNFRELIPEFYNDDFIALCGPPLLPLGVHADGSPVSAYVQLPPWATSGADFARQHRAALESDTVSASLHCWIDLVFGVAQAGERAVAADNLFHPFSYPPRVKQLSVPGVHLAAHEYAREFGSAPVQLFSEAHPPRTAQELVVACTPAAADACGCASESSDQQRLLQMMEELQRMDDLADVTGDSADGDDGDGDALPASAATLEVVTAVPLACRSARFITLGYATAGTVTSPSSSSSAAAAAAVLLVVGGDGRAAHLFDVATGDRVRTFPDLDGLITATAYHDGNMFVFTDNRSCYVVSLASRAVAHCIADVAPAPVVRACIASQLVVLADSNAQLLGWAVDRDAPPPVSLFEAPSTFAVEASARVACLGGSAEGDVVVAATEQLEVFVCHGGVCFECMLQEVSAAPTALQVMPAERPTRFWVFFAEEAALYTLRGLPLRRIALPVASDVLCAVVAGQLHPLRLTVDNDALVVEQLLQSGSSATRLERGGSGSPRFSCAGSLVACVGTSAAAPVQTPLVLTVVALTVRAAATAASTQDSH</sequence>
<dbReference type="InterPro" id="IPR000409">
    <property type="entry name" value="BEACH_dom"/>
</dbReference>
<dbReference type="InterPro" id="IPR036372">
    <property type="entry name" value="BEACH_dom_sf"/>
</dbReference>
<organism evidence="3 4">
    <name type="scientific">Novymonas esmeraldas</name>
    <dbReference type="NCBI Taxonomy" id="1808958"/>
    <lineage>
        <taxon>Eukaryota</taxon>
        <taxon>Discoba</taxon>
        <taxon>Euglenozoa</taxon>
        <taxon>Kinetoplastea</taxon>
        <taxon>Metakinetoplastina</taxon>
        <taxon>Trypanosomatida</taxon>
        <taxon>Trypanosomatidae</taxon>
        <taxon>Novymonas</taxon>
    </lineage>
</organism>
<dbReference type="PROSITE" id="PS50197">
    <property type="entry name" value="BEACH"/>
    <property type="match status" value="1"/>
</dbReference>
<dbReference type="PANTHER" id="PTHR13743">
    <property type="entry name" value="BEIGE/BEACH-RELATED"/>
    <property type="match status" value="1"/>
</dbReference>
<dbReference type="SUPFAM" id="SSF81837">
    <property type="entry name" value="BEACH domain"/>
    <property type="match status" value="1"/>
</dbReference>
<dbReference type="AlphaFoldDB" id="A0AAW0EW90"/>
<feature type="domain" description="BEACH" evidence="1">
    <location>
        <begin position="258"/>
        <end position="545"/>
    </location>
</feature>
<dbReference type="Gene3D" id="1.10.1540.10">
    <property type="entry name" value="BEACH domain"/>
    <property type="match status" value="1"/>
</dbReference>
<dbReference type="PANTHER" id="PTHR13743:SF123">
    <property type="entry name" value="PROTEIN FAN"/>
    <property type="match status" value="1"/>
</dbReference>
<evidence type="ECO:0000313" key="4">
    <source>
        <dbReference type="Proteomes" id="UP001430356"/>
    </source>
</evidence>
<dbReference type="Pfam" id="PF02138">
    <property type="entry name" value="Beach"/>
    <property type="match status" value="1"/>
</dbReference>
<evidence type="ECO:0000313" key="3">
    <source>
        <dbReference type="EMBL" id="KAK7198580.1"/>
    </source>
</evidence>
<proteinExistence type="predicted"/>
<dbReference type="SUPFAM" id="SSF50998">
    <property type="entry name" value="Quinoprotein alcohol dehydrogenase-like"/>
    <property type="match status" value="1"/>
</dbReference>